<keyword evidence="1" id="KW-0175">Coiled coil</keyword>
<keyword evidence="2" id="KW-0812">Transmembrane</keyword>
<evidence type="ECO:0000256" key="2">
    <source>
        <dbReference type="SAM" id="Phobius"/>
    </source>
</evidence>
<evidence type="ECO:0000256" key="1">
    <source>
        <dbReference type="SAM" id="Coils"/>
    </source>
</evidence>
<keyword evidence="4" id="KW-1185">Reference proteome</keyword>
<proteinExistence type="predicted"/>
<protein>
    <submittedName>
        <fullName evidence="3">Uncharacterized protein</fullName>
    </submittedName>
</protein>
<organism evidence="3 4">
    <name type="scientific">Maribacter algarum</name>
    <name type="common">ex Zhang et al. 2020</name>
    <dbReference type="NCBI Taxonomy" id="2578118"/>
    <lineage>
        <taxon>Bacteria</taxon>
        <taxon>Pseudomonadati</taxon>
        <taxon>Bacteroidota</taxon>
        <taxon>Flavobacteriia</taxon>
        <taxon>Flavobacteriales</taxon>
        <taxon>Flavobacteriaceae</taxon>
        <taxon>Maribacter</taxon>
    </lineage>
</organism>
<dbReference type="AlphaFoldDB" id="A0A5S3PWM8"/>
<keyword evidence="2" id="KW-1133">Transmembrane helix</keyword>
<name>A0A5S3PWM8_9FLAO</name>
<dbReference type="EMBL" id="VATY01000001">
    <property type="protein sequence ID" value="TMM59260.1"/>
    <property type="molecule type" value="Genomic_DNA"/>
</dbReference>
<reference evidence="3 4" key="1">
    <citation type="submission" date="2019-05" db="EMBL/GenBank/DDBJ databases">
        <authorList>
            <person name="Zhang J.-Y."/>
            <person name="Feg X."/>
            <person name="Du Z.-J."/>
        </authorList>
    </citation>
    <scope>NUCLEOTIDE SEQUENCE [LARGE SCALE GENOMIC DNA]</scope>
    <source>
        <strain evidence="3 4">RZ26</strain>
    </source>
</reference>
<sequence length="299" mass="34255">MENSQDTKFNYKIILAAMAAVIIGVLIAFYYSYAQSRTQINYLEHEKDLLVKDLTLMKADVDRLSALDEVNDIELQTSRYKVQQLLDSVGKLSFTIERLREFKTELRRLEAKNDSLKLKNDFLNYNNMQLAEKYEASQKEIEKIRRANIALAEAEALKRDKIQDLNKELKTKKYLALETTEGSGYRIRGGRPIQTNKASTVKRLKGRVIIAPDNSLANQERVIYFQFLGPNMGIIEDNANTINVNGNVYSKRVVVNFTGSQTEVVDYVSIPEGSLESGDYILNVFEDQRLLQTSEFQLK</sequence>
<feature type="transmembrane region" description="Helical" evidence="2">
    <location>
        <begin position="12"/>
        <end position="33"/>
    </location>
</feature>
<dbReference type="OrthoDB" id="1412292at2"/>
<evidence type="ECO:0000313" key="3">
    <source>
        <dbReference type="EMBL" id="TMM59260.1"/>
    </source>
</evidence>
<dbReference type="Proteomes" id="UP000310314">
    <property type="component" value="Unassembled WGS sequence"/>
</dbReference>
<gene>
    <name evidence="3" type="ORF">FEE95_07460</name>
</gene>
<keyword evidence="2" id="KW-0472">Membrane</keyword>
<evidence type="ECO:0000313" key="4">
    <source>
        <dbReference type="Proteomes" id="UP000310314"/>
    </source>
</evidence>
<comment type="caution">
    <text evidence="3">The sequence shown here is derived from an EMBL/GenBank/DDBJ whole genome shotgun (WGS) entry which is preliminary data.</text>
</comment>
<accession>A0A5S3PWM8</accession>
<feature type="coiled-coil region" evidence="1">
    <location>
        <begin position="92"/>
        <end position="147"/>
    </location>
</feature>
<dbReference type="RefSeq" id="WP_138657249.1">
    <property type="nucleotide sequence ID" value="NZ_VATY01000001.1"/>
</dbReference>